<dbReference type="EMBL" id="ML978124">
    <property type="protein sequence ID" value="KAF2100334.1"/>
    <property type="molecule type" value="Genomic_DNA"/>
</dbReference>
<dbReference type="Proteomes" id="UP000799772">
    <property type="component" value="Unassembled WGS sequence"/>
</dbReference>
<keyword evidence="2" id="KW-0677">Repeat</keyword>
<dbReference type="PROSITE" id="PS50157">
    <property type="entry name" value="ZINC_FINGER_C2H2_2"/>
    <property type="match status" value="2"/>
</dbReference>
<keyword evidence="9" id="KW-1185">Reference proteome</keyword>
<evidence type="ECO:0000313" key="8">
    <source>
        <dbReference type="EMBL" id="KAF2100334.1"/>
    </source>
</evidence>
<keyword evidence="1" id="KW-0479">Metal-binding</keyword>
<dbReference type="PANTHER" id="PTHR23057:SF0">
    <property type="entry name" value="JUXTAPOSED WITH ANOTHER ZINC FINGER PROTEIN 1"/>
    <property type="match status" value="1"/>
</dbReference>
<gene>
    <name evidence="8" type="ORF">NA57DRAFT_73944</name>
</gene>
<organism evidence="8 9">
    <name type="scientific">Rhizodiscina lignyota</name>
    <dbReference type="NCBI Taxonomy" id="1504668"/>
    <lineage>
        <taxon>Eukaryota</taxon>
        <taxon>Fungi</taxon>
        <taxon>Dikarya</taxon>
        <taxon>Ascomycota</taxon>
        <taxon>Pezizomycotina</taxon>
        <taxon>Dothideomycetes</taxon>
        <taxon>Pleosporomycetidae</taxon>
        <taxon>Aulographales</taxon>
        <taxon>Rhizodiscinaceae</taxon>
        <taxon>Rhizodiscina</taxon>
    </lineage>
</organism>
<dbReference type="SUPFAM" id="SSF57667">
    <property type="entry name" value="beta-beta-alpha zinc fingers"/>
    <property type="match status" value="1"/>
</dbReference>
<feature type="compositionally biased region" description="Acidic residues" evidence="6">
    <location>
        <begin position="346"/>
        <end position="355"/>
    </location>
</feature>
<protein>
    <recommendedName>
        <fullName evidence="7">C2H2-type domain-containing protein</fullName>
    </recommendedName>
</protein>
<feature type="domain" description="C2H2-type" evidence="7">
    <location>
        <begin position="640"/>
        <end position="667"/>
    </location>
</feature>
<name>A0A9P4IG34_9PEZI</name>
<evidence type="ECO:0000256" key="3">
    <source>
        <dbReference type="ARBA" id="ARBA00022771"/>
    </source>
</evidence>
<evidence type="ECO:0000259" key="7">
    <source>
        <dbReference type="PROSITE" id="PS50157"/>
    </source>
</evidence>
<evidence type="ECO:0000256" key="4">
    <source>
        <dbReference type="ARBA" id="ARBA00022833"/>
    </source>
</evidence>
<evidence type="ECO:0000256" key="1">
    <source>
        <dbReference type="ARBA" id="ARBA00022723"/>
    </source>
</evidence>
<dbReference type="InterPro" id="IPR036236">
    <property type="entry name" value="Znf_C2H2_sf"/>
</dbReference>
<evidence type="ECO:0000256" key="2">
    <source>
        <dbReference type="ARBA" id="ARBA00022737"/>
    </source>
</evidence>
<dbReference type="PANTHER" id="PTHR23057">
    <property type="entry name" value="JUXTAPOSED WITH ANOTHER ZINC FINGER PROTEIN 1"/>
    <property type="match status" value="1"/>
</dbReference>
<evidence type="ECO:0000256" key="5">
    <source>
        <dbReference type="PROSITE-ProRule" id="PRU00042"/>
    </source>
</evidence>
<dbReference type="OrthoDB" id="3269380at2759"/>
<feature type="region of interest" description="Disordered" evidence="6">
    <location>
        <begin position="283"/>
        <end position="383"/>
    </location>
</feature>
<feature type="region of interest" description="Disordered" evidence="6">
    <location>
        <begin position="169"/>
        <end position="194"/>
    </location>
</feature>
<sequence>MRDLKDTPPPLVHSPSTSDRGRESTADSTPVTTPVCPVASHFGAAGRPRKGKDLYFSWHKKPVEIEANSAFLDSDILFEDSGDTSFPLFPDSPPLRAADDMDTAAAPLDIATPPRFNSQSPRNQTSNLTFALQEAGATGNQSSAINIGARNGNDGRLSVTGRQDSISNGLPSSYYGSGARQIPGRVERPRRESAAGSFANGMSWGGVSVGSWVRDDILMTGTSPYAFHQSPSFHSSSYLPKMEANFLRDYTCCGITLDSLHELLQHYEENHAQPSNQILQRPMQMQSSLQMPSSQQIPSGRPTGAMAPGAGAQSAQTLVTGQQQRPNQQTQPQQQPAPVPPVQDVDTLDDMEMDDTAAPPTPMQSNFGFQQQQQQNFGQQTTPQVPPLNMNLANTMQSHQGLRSSTPTTPAGTNFNFPNNPTVSSVNTPAFNTPISATATQSQKSPDSSIPGTPHAEFDMGNLDFHGLPMGPDMMMQMQMNNPNFDWAALGNNGGFAGNTANFGGGLQNDMSGLTIDEPAKRLYSKQGGGLTQQQLQYALRTGQLGNDTDLARAVQQQLAGRLGAGVTGTGIDAENKPFRCPVIGCEKAYKNQNGLKYHKQHGHQNQQLRSNPDGTYSIVDPLTSIPYPGTVGMEKEKPYRCEVCGKRYKNLNGLKYHRQHSPPCNPDLKLNMPNLAGLNVGLGDVNGVNVAGAGLGGLGQMDGMGVGVGTDGSGMF</sequence>
<proteinExistence type="predicted"/>
<dbReference type="InterPro" id="IPR013087">
    <property type="entry name" value="Znf_C2H2_type"/>
</dbReference>
<evidence type="ECO:0000256" key="6">
    <source>
        <dbReference type="SAM" id="MobiDB-lite"/>
    </source>
</evidence>
<reference evidence="8" key="1">
    <citation type="journal article" date="2020" name="Stud. Mycol.">
        <title>101 Dothideomycetes genomes: a test case for predicting lifestyles and emergence of pathogens.</title>
        <authorList>
            <person name="Haridas S."/>
            <person name="Albert R."/>
            <person name="Binder M."/>
            <person name="Bloem J."/>
            <person name="Labutti K."/>
            <person name="Salamov A."/>
            <person name="Andreopoulos B."/>
            <person name="Baker S."/>
            <person name="Barry K."/>
            <person name="Bills G."/>
            <person name="Bluhm B."/>
            <person name="Cannon C."/>
            <person name="Castanera R."/>
            <person name="Culley D."/>
            <person name="Daum C."/>
            <person name="Ezra D."/>
            <person name="Gonzalez J."/>
            <person name="Henrissat B."/>
            <person name="Kuo A."/>
            <person name="Liang C."/>
            <person name="Lipzen A."/>
            <person name="Lutzoni F."/>
            <person name="Magnuson J."/>
            <person name="Mondo S."/>
            <person name="Nolan M."/>
            <person name="Ohm R."/>
            <person name="Pangilinan J."/>
            <person name="Park H.-J."/>
            <person name="Ramirez L."/>
            <person name="Alfaro M."/>
            <person name="Sun H."/>
            <person name="Tritt A."/>
            <person name="Yoshinaga Y."/>
            <person name="Zwiers L.-H."/>
            <person name="Turgeon B."/>
            <person name="Goodwin S."/>
            <person name="Spatafora J."/>
            <person name="Crous P."/>
            <person name="Grigoriev I."/>
        </authorList>
    </citation>
    <scope>NUCLEOTIDE SEQUENCE</scope>
    <source>
        <strain evidence="8">CBS 133067</strain>
    </source>
</reference>
<dbReference type="Gene3D" id="3.30.160.60">
    <property type="entry name" value="Classic Zinc Finger"/>
    <property type="match status" value="2"/>
</dbReference>
<feature type="compositionally biased region" description="Low complexity" evidence="6">
    <location>
        <begin position="366"/>
        <end position="380"/>
    </location>
</feature>
<dbReference type="SMART" id="SM00355">
    <property type="entry name" value="ZnF_C2H2"/>
    <property type="match status" value="3"/>
</dbReference>
<evidence type="ECO:0000313" key="9">
    <source>
        <dbReference type="Proteomes" id="UP000799772"/>
    </source>
</evidence>
<keyword evidence="3 5" id="KW-0863">Zinc-finger</keyword>
<keyword evidence="4" id="KW-0862">Zinc</keyword>
<dbReference type="GO" id="GO:0008270">
    <property type="term" value="F:zinc ion binding"/>
    <property type="evidence" value="ECO:0007669"/>
    <property type="project" value="UniProtKB-KW"/>
</dbReference>
<dbReference type="FunFam" id="3.30.160.60:FF:000446">
    <property type="entry name" value="Zinc finger protein"/>
    <property type="match status" value="1"/>
</dbReference>
<feature type="compositionally biased region" description="Low complexity" evidence="6">
    <location>
        <begin position="283"/>
        <end position="299"/>
    </location>
</feature>
<accession>A0A9P4IG34</accession>
<dbReference type="PROSITE" id="PS00028">
    <property type="entry name" value="ZINC_FINGER_C2H2_1"/>
    <property type="match status" value="1"/>
</dbReference>
<feature type="compositionally biased region" description="Low complexity" evidence="6">
    <location>
        <begin position="322"/>
        <end position="334"/>
    </location>
</feature>
<dbReference type="InterPro" id="IPR051580">
    <property type="entry name" value="ZnF-Chromatin_assoc"/>
</dbReference>
<comment type="caution">
    <text evidence="8">The sequence shown here is derived from an EMBL/GenBank/DDBJ whole genome shotgun (WGS) entry which is preliminary data.</text>
</comment>
<feature type="region of interest" description="Disordered" evidence="6">
    <location>
        <begin position="1"/>
        <end position="44"/>
    </location>
</feature>
<dbReference type="AlphaFoldDB" id="A0A9P4IG34"/>
<feature type="domain" description="C2H2-type" evidence="7">
    <location>
        <begin position="579"/>
        <end position="609"/>
    </location>
</feature>
<dbReference type="GO" id="GO:0005634">
    <property type="term" value="C:nucleus"/>
    <property type="evidence" value="ECO:0007669"/>
    <property type="project" value="TreeGrafter"/>
</dbReference>